<dbReference type="InterPro" id="IPR045164">
    <property type="entry name" value="RBM41/RNPC3"/>
</dbReference>
<feature type="domain" description="RRM" evidence="8">
    <location>
        <begin position="395"/>
        <end position="478"/>
    </location>
</feature>
<organism evidence="9 10">
    <name type="scientific">Cherax quadricarinatus</name>
    <name type="common">Australian red claw crayfish</name>
    <dbReference type="NCBI Taxonomy" id="27406"/>
    <lineage>
        <taxon>Eukaryota</taxon>
        <taxon>Metazoa</taxon>
        <taxon>Ecdysozoa</taxon>
        <taxon>Arthropoda</taxon>
        <taxon>Crustacea</taxon>
        <taxon>Multicrustacea</taxon>
        <taxon>Malacostraca</taxon>
        <taxon>Eumalacostraca</taxon>
        <taxon>Eucarida</taxon>
        <taxon>Decapoda</taxon>
        <taxon>Pleocyemata</taxon>
        <taxon>Astacidea</taxon>
        <taxon>Parastacoidea</taxon>
        <taxon>Parastacidae</taxon>
        <taxon>Cherax</taxon>
    </lineage>
</organism>
<dbReference type="Pfam" id="PF00076">
    <property type="entry name" value="RRM_1"/>
    <property type="match status" value="1"/>
</dbReference>
<dbReference type="InterPro" id="IPR000504">
    <property type="entry name" value="RRM_dom"/>
</dbReference>
<feature type="compositionally biased region" description="Basic and acidic residues" evidence="7">
    <location>
        <begin position="221"/>
        <end position="232"/>
    </location>
</feature>
<dbReference type="PANTHER" id="PTHR16105">
    <property type="entry name" value="RNA-BINDING REGION-CONTAINING PROTEIN 3"/>
    <property type="match status" value="1"/>
</dbReference>
<dbReference type="AlphaFoldDB" id="A0AAW0XKQ3"/>
<dbReference type="GO" id="GO:0030626">
    <property type="term" value="F:U12 snRNA binding"/>
    <property type="evidence" value="ECO:0007669"/>
    <property type="project" value="TreeGrafter"/>
</dbReference>
<evidence type="ECO:0000256" key="4">
    <source>
        <dbReference type="ARBA" id="ARBA00022884"/>
    </source>
</evidence>
<evidence type="ECO:0000259" key="8">
    <source>
        <dbReference type="PROSITE" id="PS50102"/>
    </source>
</evidence>
<dbReference type="InterPro" id="IPR035979">
    <property type="entry name" value="RBD_domain_sf"/>
</dbReference>
<keyword evidence="10" id="KW-1185">Reference proteome</keyword>
<keyword evidence="4 6" id="KW-0694">RNA-binding</keyword>
<dbReference type="GO" id="GO:0000398">
    <property type="term" value="P:mRNA splicing, via spliceosome"/>
    <property type="evidence" value="ECO:0007669"/>
    <property type="project" value="TreeGrafter"/>
</dbReference>
<dbReference type="EMBL" id="JARKIK010000032">
    <property type="protein sequence ID" value="KAK8740979.1"/>
    <property type="molecule type" value="Genomic_DNA"/>
</dbReference>
<evidence type="ECO:0000256" key="6">
    <source>
        <dbReference type="PROSITE-ProRule" id="PRU00176"/>
    </source>
</evidence>
<dbReference type="Gene3D" id="3.30.70.330">
    <property type="match status" value="1"/>
</dbReference>
<gene>
    <name evidence="9" type="ORF">OTU49_002806</name>
</gene>
<keyword evidence="3" id="KW-0677">Repeat</keyword>
<protein>
    <recommendedName>
        <fullName evidence="2">RNA-binding region-containing protein 3</fullName>
    </recommendedName>
</protein>
<dbReference type="PROSITE" id="PS50102">
    <property type="entry name" value="RRM"/>
    <property type="match status" value="1"/>
</dbReference>
<comment type="subcellular location">
    <subcellularLocation>
        <location evidence="1">Nucleus</location>
    </subcellularLocation>
</comment>
<dbReference type="InterPro" id="IPR012677">
    <property type="entry name" value="Nucleotide-bd_a/b_plait_sf"/>
</dbReference>
<evidence type="ECO:0000256" key="3">
    <source>
        <dbReference type="ARBA" id="ARBA00022737"/>
    </source>
</evidence>
<feature type="compositionally biased region" description="Acidic residues" evidence="7">
    <location>
        <begin position="233"/>
        <end position="250"/>
    </location>
</feature>
<dbReference type="PANTHER" id="PTHR16105:SF0">
    <property type="entry name" value="RNA-BINDING REGION-CONTAINING PROTEIN 3"/>
    <property type="match status" value="1"/>
</dbReference>
<comment type="caution">
    <text evidence="9">The sequence shown here is derived from an EMBL/GenBank/DDBJ whole genome shotgun (WGS) entry which is preliminary data.</text>
</comment>
<proteinExistence type="predicted"/>
<name>A0AAW0XKQ3_CHEQU</name>
<dbReference type="SMART" id="SM00360">
    <property type="entry name" value="RRM"/>
    <property type="match status" value="1"/>
</dbReference>
<accession>A0AAW0XKQ3</accession>
<dbReference type="Proteomes" id="UP001445076">
    <property type="component" value="Unassembled WGS sequence"/>
</dbReference>
<evidence type="ECO:0000256" key="5">
    <source>
        <dbReference type="ARBA" id="ARBA00023242"/>
    </source>
</evidence>
<dbReference type="SUPFAM" id="SSF54928">
    <property type="entry name" value="RNA-binding domain, RBD"/>
    <property type="match status" value="2"/>
</dbReference>
<sequence>MPHHLKVWSFDKSLTNADKEDLLKHFGAGNVTHISCRGQYTAVLASFRNDQDCKYALQKLHQLKVMGRRLMAVYKDSSLPPCSDQPHRSQEETKINIPSRQEKIKQKIREFESHLSALGPNIGFSHPIPPNLRYVYPPPSPSVIANIAQTLVVVPKFYTQVLHLMNKMNLPTPFESVTKITPLYAKVLNLMGYHINSKEEESALNGNEENIFNEGLNSNEGVHHEDKENYKSDEEDTSETESELESEGNDSMDKQQKTPLPIKRKLKPRNVINKKPKLSLLKQTCVSHPRNSESTSVKDVFEASESLGAKKLQMRLEGTVLPQAQLEERNCSQPGGFGKIESSTDSRVTADDMVEWKRASTKYITKEDLQANMVSKADWPLLTVFKNYQPGAPSTKLYIKNLAKTTSEENLKYIYGRYIFWQNDEESSLFSIRLMKEGRMKGQAFVTFPSIKQASEALEDTNGFILNDKPMVVVYGKVKKT</sequence>
<dbReference type="GO" id="GO:0097157">
    <property type="term" value="F:pre-mRNA intronic binding"/>
    <property type="evidence" value="ECO:0007669"/>
    <property type="project" value="TreeGrafter"/>
</dbReference>
<feature type="compositionally biased region" description="Polar residues" evidence="7">
    <location>
        <begin position="211"/>
        <end position="220"/>
    </location>
</feature>
<evidence type="ECO:0000313" key="10">
    <source>
        <dbReference type="Proteomes" id="UP001445076"/>
    </source>
</evidence>
<reference evidence="9 10" key="1">
    <citation type="journal article" date="2024" name="BMC Genomics">
        <title>Genome assembly of redclaw crayfish (Cherax quadricarinatus) provides insights into its immune adaptation and hypoxia tolerance.</title>
        <authorList>
            <person name="Liu Z."/>
            <person name="Zheng J."/>
            <person name="Li H."/>
            <person name="Fang K."/>
            <person name="Wang S."/>
            <person name="He J."/>
            <person name="Zhou D."/>
            <person name="Weng S."/>
            <person name="Chi M."/>
            <person name="Gu Z."/>
            <person name="He J."/>
            <person name="Li F."/>
            <person name="Wang M."/>
        </authorList>
    </citation>
    <scope>NUCLEOTIDE SEQUENCE [LARGE SCALE GENOMIC DNA]</scope>
    <source>
        <strain evidence="9">ZL_2023a</strain>
    </source>
</reference>
<evidence type="ECO:0000313" key="9">
    <source>
        <dbReference type="EMBL" id="KAK8740979.1"/>
    </source>
</evidence>
<dbReference type="FunFam" id="3.30.70.330:FF:000207">
    <property type="entry name" value="RNA-binding region (RNP1, RRM)-containing 3"/>
    <property type="match status" value="1"/>
</dbReference>
<keyword evidence="5" id="KW-0539">Nucleus</keyword>
<dbReference type="GO" id="GO:0005689">
    <property type="term" value="C:U12-type spliceosomal complex"/>
    <property type="evidence" value="ECO:0007669"/>
    <property type="project" value="TreeGrafter"/>
</dbReference>
<feature type="region of interest" description="Disordered" evidence="7">
    <location>
        <begin position="211"/>
        <end position="267"/>
    </location>
</feature>
<evidence type="ECO:0000256" key="7">
    <source>
        <dbReference type="SAM" id="MobiDB-lite"/>
    </source>
</evidence>
<dbReference type="CDD" id="cd12239">
    <property type="entry name" value="RRM2_RBM40_like"/>
    <property type="match status" value="1"/>
</dbReference>
<evidence type="ECO:0000256" key="2">
    <source>
        <dbReference type="ARBA" id="ARBA00020364"/>
    </source>
</evidence>
<evidence type="ECO:0000256" key="1">
    <source>
        <dbReference type="ARBA" id="ARBA00004123"/>
    </source>
</evidence>